<feature type="chain" id="PRO_5043620012" evidence="2">
    <location>
        <begin position="21"/>
        <end position="71"/>
    </location>
</feature>
<sequence>MQLKLIFTLAAAALFSGAMAVPAAGLGVASPLLEVRQGGQGQGGEGGGQGQGGGGGGQGQGGGGGGGQGQP</sequence>
<reference evidence="3" key="1">
    <citation type="journal article" date="2023" name="Mol. Phylogenet. Evol.">
        <title>Genome-scale phylogeny and comparative genomics of the fungal order Sordariales.</title>
        <authorList>
            <person name="Hensen N."/>
            <person name="Bonometti L."/>
            <person name="Westerberg I."/>
            <person name="Brannstrom I.O."/>
            <person name="Guillou S."/>
            <person name="Cros-Aarteil S."/>
            <person name="Calhoun S."/>
            <person name="Haridas S."/>
            <person name="Kuo A."/>
            <person name="Mondo S."/>
            <person name="Pangilinan J."/>
            <person name="Riley R."/>
            <person name="LaButti K."/>
            <person name="Andreopoulos B."/>
            <person name="Lipzen A."/>
            <person name="Chen C."/>
            <person name="Yan M."/>
            <person name="Daum C."/>
            <person name="Ng V."/>
            <person name="Clum A."/>
            <person name="Steindorff A."/>
            <person name="Ohm R.A."/>
            <person name="Martin F."/>
            <person name="Silar P."/>
            <person name="Natvig D.O."/>
            <person name="Lalanne C."/>
            <person name="Gautier V."/>
            <person name="Ament-Velasquez S.L."/>
            <person name="Kruys A."/>
            <person name="Hutchinson M.I."/>
            <person name="Powell A.J."/>
            <person name="Barry K."/>
            <person name="Miller A.N."/>
            <person name="Grigoriev I.V."/>
            <person name="Debuchy R."/>
            <person name="Gladieux P."/>
            <person name="Hiltunen Thoren M."/>
            <person name="Johannesson H."/>
        </authorList>
    </citation>
    <scope>NUCLEOTIDE SEQUENCE</scope>
    <source>
        <strain evidence="3">PSN243</strain>
    </source>
</reference>
<dbReference type="EMBL" id="MU865925">
    <property type="protein sequence ID" value="KAK4452202.1"/>
    <property type="molecule type" value="Genomic_DNA"/>
</dbReference>
<evidence type="ECO:0000256" key="1">
    <source>
        <dbReference type="SAM" id="MobiDB-lite"/>
    </source>
</evidence>
<keyword evidence="2" id="KW-0732">Signal</keyword>
<evidence type="ECO:0000313" key="3">
    <source>
        <dbReference type="EMBL" id="KAK4452202.1"/>
    </source>
</evidence>
<proteinExistence type="predicted"/>
<accession>A0AAV9GVW5</accession>
<name>A0AAV9GVW5_9PEZI</name>
<dbReference type="Proteomes" id="UP001321760">
    <property type="component" value="Unassembled WGS sequence"/>
</dbReference>
<organism evidence="3 4">
    <name type="scientific">Podospora aff. communis PSN243</name>
    <dbReference type="NCBI Taxonomy" id="3040156"/>
    <lineage>
        <taxon>Eukaryota</taxon>
        <taxon>Fungi</taxon>
        <taxon>Dikarya</taxon>
        <taxon>Ascomycota</taxon>
        <taxon>Pezizomycotina</taxon>
        <taxon>Sordariomycetes</taxon>
        <taxon>Sordariomycetidae</taxon>
        <taxon>Sordariales</taxon>
        <taxon>Podosporaceae</taxon>
        <taxon>Podospora</taxon>
    </lineage>
</organism>
<evidence type="ECO:0000313" key="4">
    <source>
        <dbReference type="Proteomes" id="UP001321760"/>
    </source>
</evidence>
<evidence type="ECO:0000256" key="2">
    <source>
        <dbReference type="SAM" id="SignalP"/>
    </source>
</evidence>
<feature type="signal peptide" evidence="2">
    <location>
        <begin position="1"/>
        <end position="20"/>
    </location>
</feature>
<gene>
    <name evidence="3" type="ORF">QBC34DRAFT_377697</name>
</gene>
<feature type="compositionally biased region" description="Gly residues" evidence="1">
    <location>
        <begin position="38"/>
        <end position="71"/>
    </location>
</feature>
<protein>
    <submittedName>
        <fullName evidence="3">Uncharacterized protein</fullName>
    </submittedName>
</protein>
<feature type="region of interest" description="Disordered" evidence="1">
    <location>
        <begin position="36"/>
        <end position="71"/>
    </location>
</feature>
<reference evidence="3" key="2">
    <citation type="submission" date="2023-05" db="EMBL/GenBank/DDBJ databases">
        <authorList>
            <consortium name="Lawrence Berkeley National Laboratory"/>
            <person name="Steindorff A."/>
            <person name="Hensen N."/>
            <person name="Bonometti L."/>
            <person name="Westerberg I."/>
            <person name="Brannstrom I.O."/>
            <person name="Guillou S."/>
            <person name="Cros-Aarteil S."/>
            <person name="Calhoun S."/>
            <person name="Haridas S."/>
            <person name="Kuo A."/>
            <person name="Mondo S."/>
            <person name="Pangilinan J."/>
            <person name="Riley R."/>
            <person name="Labutti K."/>
            <person name="Andreopoulos B."/>
            <person name="Lipzen A."/>
            <person name="Chen C."/>
            <person name="Yanf M."/>
            <person name="Daum C."/>
            <person name="Ng V."/>
            <person name="Clum A."/>
            <person name="Ohm R."/>
            <person name="Martin F."/>
            <person name="Silar P."/>
            <person name="Natvig D."/>
            <person name="Lalanne C."/>
            <person name="Gautier V."/>
            <person name="Ament-Velasquez S.L."/>
            <person name="Kruys A."/>
            <person name="Hutchinson M.I."/>
            <person name="Powell A.J."/>
            <person name="Barry K."/>
            <person name="Miller A.N."/>
            <person name="Grigoriev I.V."/>
            <person name="Debuchy R."/>
            <person name="Gladieux P."/>
            <person name="Thoren M.H."/>
            <person name="Johannesson H."/>
        </authorList>
    </citation>
    <scope>NUCLEOTIDE SEQUENCE</scope>
    <source>
        <strain evidence="3">PSN243</strain>
    </source>
</reference>
<dbReference type="AlphaFoldDB" id="A0AAV9GVW5"/>
<comment type="caution">
    <text evidence="3">The sequence shown here is derived from an EMBL/GenBank/DDBJ whole genome shotgun (WGS) entry which is preliminary data.</text>
</comment>
<keyword evidence="4" id="KW-1185">Reference proteome</keyword>